<dbReference type="InterPro" id="IPR001807">
    <property type="entry name" value="ClC"/>
</dbReference>
<feature type="transmembrane region" description="Helical" evidence="10">
    <location>
        <begin position="61"/>
        <end position="81"/>
    </location>
</feature>
<dbReference type="SUPFAM" id="SSF81340">
    <property type="entry name" value="Clc chloride channel"/>
    <property type="match status" value="1"/>
</dbReference>
<protein>
    <submittedName>
        <fullName evidence="11">Chloride channel protein EriC</fullName>
    </submittedName>
</protein>
<evidence type="ECO:0000313" key="11">
    <source>
        <dbReference type="EMBL" id="PLR09127.1"/>
    </source>
</evidence>
<dbReference type="CDD" id="cd01034">
    <property type="entry name" value="EriC_like"/>
    <property type="match status" value="1"/>
</dbReference>
<keyword evidence="9" id="KW-0407">Ion channel</keyword>
<dbReference type="EMBL" id="PJRQ01000040">
    <property type="protein sequence ID" value="PLR09127.1"/>
    <property type="molecule type" value="Genomic_DNA"/>
</dbReference>
<evidence type="ECO:0000256" key="10">
    <source>
        <dbReference type="SAM" id="Phobius"/>
    </source>
</evidence>
<keyword evidence="7" id="KW-0869">Chloride channel</keyword>
<accession>A0A2N5CPN2</accession>
<comment type="caution">
    <text evidence="11">The sequence shown here is derived from an EMBL/GenBank/DDBJ whole genome shotgun (WGS) entry which is preliminary data.</text>
</comment>
<evidence type="ECO:0000256" key="4">
    <source>
        <dbReference type="ARBA" id="ARBA00022989"/>
    </source>
</evidence>
<feature type="transmembrane region" description="Helical" evidence="10">
    <location>
        <begin position="316"/>
        <end position="338"/>
    </location>
</feature>
<keyword evidence="2" id="KW-0813">Transport</keyword>
<feature type="transmembrane region" description="Helical" evidence="10">
    <location>
        <begin position="146"/>
        <end position="163"/>
    </location>
</feature>
<evidence type="ECO:0000256" key="2">
    <source>
        <dbReference type="ARBA" id="ARBA00022448"/>
    </source>
</evidence>
<name>A0A2N5CPN2_9CAUL</name>
<reference evidence="11 12" key="1">
    <citation type="submission" date="2017-12" db="EMBL/GenBank/DDBJ databases">
        <title>The genome sequence of Caulobacter flavus CGMCC1 15093.</title>
        <authorList>
            <person name="Gao J."/>
            <person name="Mao X."/>
            <person name="Sun J."/>
        </authorList>
    </citation>
    <scope>NUCLEOTIDE SEQUENCE [LARGE SCALE GENOMIC DNA]</scope>
    <source>
        <strain evidence="11 12">CGMCC1 15093</strain>
    </source>
</reference>
<proteinExistence type="predicted"/>
<feature type="transmembrane region" description="Helical" evidence="10">
    <location>
        <begin position="208"/>
        <end position="230"/>
    </location>
</feature>
<evidence type="ECO:0000256" key="6">
    <source>
        <dbReference type="ARBA" id="ARBA00023136"/>
    </source>
</evidence>
<feature type="transmembrane region" description="Helical" evidence="10">
    <location>
        <begin position="373"/>
        <end position="395"/>
    </location>
</feature>
<dbReference type="InterPro" id="IPR050368">
    <property type="entry name" value="ClC-type_chloride_channel"/>
</dbReference>
<dbReference type="Pfam" id="PF00654">
    <property type="entry name" value="Voltage_CLC"/>
    <property type="match status" value="1"/>
</dbReference>
<dbReference type="PRINTS" id="PR00762">
    <property type="entry name" value="CLCHANNEL"/>
</dbReference>
<dbReference type="PANTHER" id="PTHR43427">
    <property type="entry name" value="CHLORIDE CHANNEL PROTEIN CLC-E"/>
    <property type="match status" value="1"/>
</dbReference>
<keyword evidence="6 10" id="KW-0472">Membrane</keyword>
<dbReference type="AlphaFoldDB" id="A0A2N5CPN2"/>
<gene>
    <name evidence="11" type="ORF">CFHF_18465</name>
</gene>
<keyword evidence="4 10" id="KW-1133">Transmembrane helix</keyword>
<keyword evidence="5" id="KW-0406">Ion transport</keyword>
<dbReference type="InterPro" id="IPR014743">
    <property type="entry name" value="Cl-channel_core"/>
</dbReference>
<sequence length="452" mass="45716">MSMSSPLEALGRQRKLVRLRARRSMRTAAVVAAAVGAGAAAVGFAKLCDAAMGLHARLIGGRAWLGPLLLVVGLPLCVALMRRLAPAAAGSGIPQVIAAGEIGRGRDVGGEKIHDERVSIRTALVKVALAALLLVCGGSIGREGPTVQVVAAVMVFLTGWLRGGPGRRTLLIAGGAAGVSAAFNTPIAGIVFAVEELARGFDKRANTVVILAVVSAGVAAYGLGGNYAYFGDMSGSAGWNAWISAALIGVVSGLMGGLFSRLMAAVLVGDNPVRRWKDARPILFAGLCGLVAAGAAVLSGGASYGAGYAEAKSLLFGRFASGWGLAAGKWLATLAAAASGAPGGIFAPSLATGAGLGALFAHIAPWAGGREAVTLGMAGYLAGVVQAPLTSAVILMEMTRDPGLVGPLLLCTLVARRCSEAVAPVPLYHALARAWTRPRRRTAAHPASEPER</sequence>
<dbReference type="Proteomes" id="UP000234483">
    <property type="component" value="Unassembled WGS sequence"/>
</dbReference>
<evidence type="ECO:0000256" key="3">
    <source>
        <dbReference type="ARBA" id="ARBA00022692"/>
    </source>
</evidence>
<feature type="transmembrane region" description="Helical" evidence="10">
    <location>
        <begin position="345"/>
        <end position="367"/>
    </location>
</feature>
<feature type="transmembrane region" description="Helical" evidence="10">
    <location>
        <begin position="281"/>
        <end position="304"/>
    </location>
</feature>
<feature type="transmembrane region" description="Helical" evidence="10">
    <location>
        <begin position="123"/>
        <end position="140"/>
    </location>
</feature>
<evidence type="ECO:0000256" key="1">
    <source>
        <dbReference type="ARBA" id="ARBA00004141"/>
    </source>
</evidence>
<evidence type="ECO:0000313" key="12">
    <source>
        <dbReference type="Proteomes" id="UP000234483"/>
    </source>
</evidence>
<feature type="transmembrane region" description="Helical" evidence="10">
    <location>
        <begin position="242"/>
        <end position="269"/>
    </location>
</feature>
<keyword evidence="3 10" id="KW-0812">Transmembrane</keyword>
<evidence type="ECO:0000256" key="9">
    <source>
        <dbReference type="ARBA" id="ARBA00023303"/>
    </source>
</evidence>
<evidence type="ECO:0000256" key="5">
    <source>
        <dbReference type="ARBA" id="ARBA00023065"/>
    </source>
</evidence>
<organism evidence="11 12">
    <name type="scientific">Caulobacter flavus</name>
    <dbReference type="NCBI Taxonomy" id="1679497"/>
    <lineage>
        <taxon>Bacteria</taxon>
        <taxon>Pseudomonadati</taxon>
        <taxon>Pseudomonadota</taxon>
        <taxon>Alphaproteobacteria</taxon>
        <taxon>Caulobacterales</taxon>
        <taxon>Caulobacteraceae</taxon>
        <taxon>Caulobacter</taxon>
    </lineage>
</organism>
<dbReference type="PANTHER" id="PTHR43427:SF6">
    <property type="entry name" value="CHLORIDE CHANNEL PROTEIN CLC-E"/>
    <property type="match status" value="1"/>
</dbReference>
<comment type="subcellular location">
    <subcellularLocation>
        <location evidence="1">Membrane</location>
        <topology evidence="1">Multi-pass membrane protein</topology>
    </subcellularLocation>
</comment>
<keyword evidence="8" id="KW-0868">Chloride</keyword>
<evidence type="ECO:0000256" key="8">
    <source>
        <dbReference type="ARBA" id="ARBA00023214"/>
    </source>
</evidence>
<evidence type="ECO:0000256" key="7">
    <source>
        <dbReference type="ARBA" id="ARBA00023173"/>
    </source>
</evidence>
<dbReference type="Gene3D" id="1.10.3080.10">
    <property type="entry name" value="Clc chloride channel"/>
    <property type="match status" value="1"/>
</dbReference>
<dbReference type="GO" id="GO:0034707">
    <property type="term" value="C:chloride channel complex"/>
    <property type="evidence" value="ECO:0007669"/>
    <property type="project" value="UniProtKB-KW"/>
</dbReference>
<dbReference type="GO" id="GO:0005254">
    <property type="term" value="F:chloride channel activity"/>
    <property type="evidence" value="ECO:0007669"/>
    <property type="project" value="UniProtKB-KW"/>
</dbReference>